<sequence length="180" mass="20351">MVKLYCAVVGVKGSAFSVKIDASESVGELKEAIATKQKYDFATSKLQLFLAWKNGAWLESRSNDVEKLKQGELTTAIEELTKENKQVQGEDGLQEVLNGKPPPKLKQIHVLFIVPEGRDGSPNPNSRDITVHEADFDRDSPQKKKLEYYQELGRLIQTICKAYYHLPCFIIHSISLAYYF</sequence>
<proteinExistence type="predicted"/>
<accession>A0ACC0VKX3</accession>
<name>A0ACC0VKX3_9STRA</name>
<organism evidence="1 2">
    <name type="scientific">Peronosclerospora sorghi</name>
    <dbReference type="NCBI Taxonomy" id="230839"/>
    <lineage>
        <taxon>Eukaryota</taxon>
        <taxon>Sar</taxon>
        <taxon>Stramenopiles</taxon>
        <taxon>Oomycota</taxon>
        <taxon>Peronosporomycetes</taxon>
        <taxon>Peronosporales</taxon>
        <taxon>Peronosporaceae</taxon>
        <taxon>Peronosclerospora</taxon>
    </lineage>
</organism>
<gene>
    <name evidence="1" type="ORF">PsorP6_014137</name>
</gene>
<evidence type="ECO:0000313" key="2">
    <source>
        <dbReference type="Proteomes" id="UP001163321"/>
    </source>
</evidence>
<dbReference type="EMBL" id="CM047588">
    <property type="protein sequence ID" value="KAI9906126.1"/>
    <property type="molecule type" value="Genomic_DNA"/>
</dbReference>
<reference evidence="1 2" key="1">
    <citation type="journal article" date="2022" name="bioRxiv">
        <title>The genome of the oomycete Peronosclerospora sorghi, a cosmopolitan pathogen of maize and sorghum, is inflated with dispersed pseudogenes.</title>
        <authorList>
            <person name="Fletcher K."/>
            <person name="Martin F."/>
            <person name="Isakeit T."/>
            <person name="Cavanaugh K."/>
            <person name="Magill C."/>
            <person name="Michelmore R."/>
        </authorList>
    </citation>
    <scope>NUCLEOTIDE SEQUENCE [LARGE SCALE GENOMIC DNA]</scope>
    <source>
        <strain evidence="1">P6</strain>
    </source>
</reference>
<keyword evidence="2" id="KW-1185">Reference proteome</keyword>
<comment type="caution">
    <text evidence="1">The sequence shown here is derived from an EMBL/GenBank/DDBJ whole genome shotgun (WGS) entry which is preliminary data.</text>
</comment>
<protein>
    <submittedName>
        <fullName evidence="1">Uncharacterized protein</fullName>
    </submittedName>
</protein>
<dbReference type="Proteomes" id="UP001163321">
    <property type="component" value="Chromosome 9"/>
</dbReference>
<evidence type="ECO:0000313" key="1">
    <source>
        <dbReference type="EMBL" id="KAI9906126.1"/>
    </source>
</evidence>